<sequence>MAGLFFRQLGALFWKNWIVLGKHPILNIIRCFVLPVVYGIFLSVVQEFFVKRNNFGIADPVAVRNFRYQFDGSRKLIWADNTGGTGTPSADDIITHVTLGFSNKQLAAISKVGKADDIPVRCPQNFNLFSECFAGLSFEYLPSGPTDTRPINYTILGNGGYGYINAVEHTSDYELYVLPLQWAVDQAIIELKTGTPVATPLEWPFSNKTNEEEGLGLRLSYIRGLRNILVLALFIAYIGVAYHLPGSFSGERANLLTIHLKAMGLKDSARIISWHLSLSLAYLPGWVAMALVWKFRIFAGTNVGIILLVNLLLPLSLASWSFFLAAPFGRSPQLSAITSVLVSFVFAILALVLKGAGNGIAFIFTILFPSGFYIFVIRAICGFENHQIPTSIVKADPDNNLRVIVPVIAAIINIFLWPYLAVLLERKLYDPPNPLGRTWYGRRKPNSAEGVTMPPDTAISVQNLGKDFKPPLFSRKESVTAVADLSFDVPKNGIFVLLGSNGAGKSTSLSIIGGLLSHTRGRILFEGGNVIPPRGTIGIVPQKNVLFPDLTCRQTLRLWHAIKVNTADHEEDIDQLLRDCDLEKKINANASTLSGGQKRKLQLAIGLVGGSKIVLVDECTSGVDPLSRRALWRTLNAVRYDRTIVFTTHFLDEADLLADDIAILAAPGKLVAQGSPVALKSSLGQGYTVEVRFHHTDDQEKLAQLPPKDLLPAIRAAASHAYATNNSPFMVSYHLMSKDTIVIENVLRIFDQHADTYSVDSYDIRGTSIEDIFLDLMNREQSKEVVNIQHDEAKTESLSEEPLELSGGHKRTPMSQTLTIFHKRALITKRAWLSLLMAVGVAIAGSCIPLFFLNQPPVSCVRTYQPLTRIPLFLPALPANDDILIAPASAAAALGPLTGRLIVRPISDNQEFISTIQQNYRNIPLGGISLNLSSGQSLIAWETNPPGTAAPALLNLVSNIVYNARLNITSPGTTSIIGANYATFPLRAVRALGSFRWLIFFGAAMAVYPAFFSLYVSRERRSSVQAMQLSNGLANPVGLWLGHLMFDSLFTVFVATVVIIIFATVTNHFNGPGFLWLVMVLYGITATLWAYCVSLFMSSPLASFAVAAGYQVVMFLVYLIGYLVTFTYAQSSEADGIIDKIHWAISITSPVASITRAALVSVNLFNLLCNGDQPVSTFDLVRLRRFGGPILYLIVYGFALFGILIWWDSGAVFPFKGWRSRKTLQNHTPKPDGIPTDVIAEANAVTNSQDSLRVVNVTKVYGGDAVVDNVSFRVAQGDVLALLGPNGAGKTTTFNMIRGDVTPTKGDIFINGISVVQHPRGARLSLGVCPQFTAIDAQLTVREHLVLYGRLKGIPRGPELDLDVDALLKATTLAQYADRLASQLSGGNQRKLALAIAMMGNPTNLLIDEFSTGIDAKMKRDMWSVLRNIAVGKAVVITTHSMEEASALANKAGILATRMLAVGTVESLAARYPSYEVHFACRTRDEAIKAQRVMSTIPGVKMAEDVATRFEVPVNAEGSEHSMTLLELFHTLSSKGEFTEYTVERSTLETTFLRVIRENQVAEEDAEGGRKGKRSVYS</sequence>
<reference evidence="1" key="2">
    <citation type="journal article" date="2020" name="Nat. Commun.">
        <title>Large-scale genome sequencing of mycorrhizal fungi provides insights into the early evolution of symbiotic traits.</title>
        <authorList>
            <person name="Miyauchi S."/>
            <person name="Kiss E."/>
            <person name="Kuo A."/>
            <person name="Drula E."/>
            <person name="Kohler A."/>
            <person name="Sanchez-Garcia M."/>
            <person name="Morin E."/>
            <person name="Andreopoulos B."/>
            <person name="Barry K.W."/>
            <person name="Bonito G."/>
            <person name="Buee M."/>
            <person name="Carver A."/>
            <person name="Chen C."/>
            <person name="Cichocki N."/>
            <person name="Clum A."/>
            <person name="Culley D."/>
            <person name="Crous P.W."/>
            <person name="Fauchery L."/>
            <person name="Girlanda M."/>
            <person name="Hayes R.D."/>
            <person name="Keri Z."/>
            <person name="LaButti K."/>
            <person name="Lipzen A."/>
            <person name="Lombard V."/>
            <person name="Magnuson J."/>
            <person name="Maillard F."/>
            <person name="Murat C."/>
            <person name="Nolan M."/>
            <person name="Ohm R.A."/>
            <person name="Pangilinan J."/>
            <person name="Pereira M.F."/>
            <person name="Perotto S."/>
            <person name="Peter M."/>
            <person name="Pfister S."/>
            <person name="Riley R."/>
            <person name="Sitrit Y."/>
            <person name="Stielow J.B."/>
            <person name="Szollosi G."/>
            <person name="Zifcakova L."/>
            <person name="Stursova M."/>
            <person name="Spatafora J.W."/>
            <person name="Tedersoo L."/>
            <person name="Vaario L.M."/>
            <person name="Yamada A."/>
            <person name="Yan M."/>
            <person name="Wang P."/>
            <person name="Xu J."/>
            <person name="Bruns T."/>
            <person name="Baldrian P."/>
            <person name="Vilgalys R."/>
            <person name="Dunand C."/>
            <person name="Henrissat B."/>
            <person name="Grigoriev I.V."/>
            <person name="Hibbett D."/>
            <person name="Nagy L.G."/>
            <person name="Martin F.M."/>
        </authorList>
    </citation>
    <scope>NUCLEOTIDE SEQUENCE</scope>
    <source>
        <strain evidence="1">P2</strain>
    </source>
</reference>
<evidence type="ECO:0000313" key="1">
    <source>
        <dbReference type="EMBL" id="KAF9650457.1"/>
    </source>
</evidence>
<protein>
    <submittedName>
        <fullName evidence="1">P-loop containing nucleoside triphosphate hydrolase protein</fullName>
    </submittedName>
</protein>
<accession>A0ACB6ZLJ6</accession>
<keyword evidence="1" id="KW-0378">Hydrolase</keyword>
<reference evidence="1" key="1">
    <citation type="submission" date="2019-10" db="EMBL/GenBank/DDBJ databases">
        <authorList>
            <consortium name="DOE Joint Genome Institute"/>
            <person name="Kuo A."/>
            <person name="Miyauchi S."/>
            <person name="Kiss E."/>
            <person name="Drula E."/>
            <person name="Kohler A."/>
            <person name="Sanchez-Garcia M."/>
            <person name="Andreopoulos B."/>
            <person name="Barry K.W."/>
            <person name="Bonito G."/>
            <person name="Buee M."/>
            <person name="Carver A."/>
            <person name="Chen C."/>
            <person name="Cichocki N."/>
            <person name="Clum A."/>
            <person name="Culley D."/>
            <person name="Crous P.W."/>
            <person name="Fauchery L."/>
            <person name="Girlanda M."/>
            <person name="Hayes R."/>
            <person name="Keri Z."/>
            <person name="Labutti K."/>
            <person name="Lipzen A."/>
            <person name="Lombard V."/>
            <person name="Magnuson J."/>
            <person name="Maillard F."/>
            <person name="Morin E."/>
            <person name="Murat C."/>
            <person name="Nolan M."/>
            <person name="Ohm R."/>
            <person name="Pangilinan J."/>
            <person name="Pereira M."/>
            <person name="Perotto S."/>
            <person name="Peter M."/>
            <person name="Riley R."/>
            <person name="Sitrit Y."/>
            <person name="Stielow B."/>
            <person name="Szollosi G."/>
            <person name="Zifcakova L."/>
            <person name="Stursova M."/>
            <person name="Spatafora J.W."/>
            <person name="Tedersoo L."/>
            <person name="Vaario L.-M."/>
            <person name="Yamada A."/>
            <person name="Yan M."/>
            <person name="Wang P."/>
            <person name="Xu J."/>
            <person name="Bruns T."/>
            <person name="Baldrian P."/>
            <person name="Vilgalys R."/>
            <person name="Henrissat B."/>
            <person name="Grigoriev I.V."/>
            <person name="Hibbett D."/>
            <person name="Nagy L.G."/>
            <person name="Martin F.M."/>
        </authorList>
    </citation>
    <scope>NUCLEOTIDE SEQUENCE</scope>
    <source>
        <strain evidence="1">P2</strain>
    </source>
</reference>
<keyword evidence="2" id="KW-1185">Reference proteome</keyword>
<name>A0ACB6ZLJ6_THEGA</name>
<evidence type="ECO:0000313" key="2">
    <source>
        <dbReference type="Proteomes" id="UP000886501"/>
    </source>
</evidence>
<dbReference type="EMBL" id="MU117984">
    <property type="protein sequence ID" value="KAF9650457.1"/>
    <property type="molecule type" value="Genomic_DNA"/>
</dbReference>
<comment type="caution">
    <text evidence="1">The sequence shown here is derived from an EMBL/GenBank/DDBJ whole genome shotgun (WGS) entry which is preliminary data.</text>
</comment>
<organism evidence="1 2">
    <name type="scientific">Thelephora ganbajun</name>
    <name type="common">Ganba fungus</name>
    <dbReference type="NCBI Taxonomy" id="370292"/>
    <lineage>
        <taxon>Eukaryota</taxon>
        <taxon>Fungi</taxon>
        <taxon>Dikarya</taxon>
        <taxon>Basidiomycota</taxon>
        <taxon>Agaricomycotina</taxon>
        <taxon>Agaricomycetes</taxon>
        <taxon>Thelephorales</taxon>
        <taxon>Thelephoraceae</taxon>
        <taxon>Thelephora</taxon>
    </lineage>
</organism>
<dbReference type="Proteomes" id="UP000886501">
    <property type="component" value="Unassembled WGS sequence"/>
</dbReference>
<gene>
    <name evidence="1" type="ORF">BDM02DRAFT_3267858</name>
</gene>
<proteinExistence type="predicted"/>